<feature type="domain" description="TtsA-like Glycoside hydrolase family 108" evidence="1">
    <location>
        <begin position="12"/>
        <end position="102"/>
    </location>
</feature>
<dbReference type="Proteomes" id="UP000823821">
    <property type="component" value="Unassembled WGS sequence"/>
</dbReference>
<protein>
    <recommendedName>
        <fullName evidence="5">Peptidoglycan domain protein</fullName>
    </recommendedName>
</protein>
<dbReference type="InterPro" id="IPR018247">
    <property type="entry name" value="EF_Hand_1_Ca_BS"/>
</dbReference>
<comment type="caution">
    <text evidence="3">The sequence shown here is derived from an EMBL/GenBank/DDBJ whole genome shotgun (WGS) entry which is preliminary data.</text>
</comment>
<dbReference type="AlphaFoldDB" id="A0A9D2HKV2"/>
<dbReference type="Pfam" id="PF05838">
    <property type="entry name" value="Glyco_hydro_108"/>
    <property type="match status" value="1"/>
</dbReference>
<dbReference type="Gene3D" id="1.20.141.10">
    <property type="entry name" value="Chitosanase, subunit A, domain 1"/>
    <property type="match status" value="1"/>
</dbReference>
<feature type="domain" description="Peptidoglycan binding" evidence="2">
    <location>
        <begin position="107"/>
        <end position="173"/>
    </location>
</feature>
<dbReference type="InterPro" id="IPR008565">
    <property type="entry name" value="TtsA-like_GH18_dom"/>
</dbReference>
<sequence>MEQRRLMDLAFDFCMRAEGRDAYTDDPEDAGGPTKWGFALHYNRDILPDKDGNGIIDARDVRLLEREDARRLWEDAYWRANGCHLLPDAPAFIYADMVFNPGPGAAPKLLQQALNALGHSVAVDGIIGDKSRAAVSHCEPAALIIELSAQRLRYYGTRSKYARYGLGWDRRAVRCLGMALGILWGEVR</sequence>
<proteinExistence type="predicted"/>
<reference evidence="3" key="1">
    <citation type="journal article" date="2021" name="PeerJ">
        <title>Extensive microbial diversity within the chicken gut microbiome revealed by metagenomics and culture.</title>
        <authorList>
            <person name="Gilroy R."/>
            <person name="Ravi A."/>
            <person name="Getino M."/>
            <person name="Pursley I."/>
            <person name="Horton D.L."/>
            <person name="Alikhan N.F."/>
            <person name="Baker D."/>
            <person name="Gharbi K."/>
            <person name="Hall N."/>
            <person name="Watson M."/>
            <person name="Adriaenssens E.M."/>
            <person name="Foster-Nyarko E."/>
            <person name="Jarju S."/>
            <person name="Secka A."/>
            <person name="Antonio M."/>
            <person name="Oren A."/>
            <person name="Chaudhuri R.R."/>
            <person name="La Ragione R."/>
            <person name="Hildebrand F."/>
            <person name="Pallen M.J."/>
        </authorList>
    </citation>
    <scope>NUCLEOTIDE SEQUENCE</scope>
    <source>
        <strain evidence="3">5032</strain>
    </source>
</reference>
<dbReference type="InterPro" id="IPR018537">
    <property type="entry name" value="Peptidoglycan-bd_3"/>
</dbReference>
<accession>A0A9D2HKV2</accession>
<dbReference type="InterPro" id="IPR023346">
    <property type="entry name" value="Lysozyme-like_dom_sf"/>
</dbReference>
<name>A0A9D2HKV2_9BACT</name>
<evidence type="ECO:0000313" key="3">
    <source>
        <dbReference type="EMBL" id="HJA78032.1"/>
    </source>
</evidence>
<evidence type="ECO:0000313" key="4">
    <source>
        <dbReference type="Proteomes" id="UP000823821"/>
    </source>
</evidence>
<evidence type="ECO:0000259" key="2">
    <source>
        <dbReference type="Pfam" id="PF09374"/>
    </source>
</evidence>
<gene>
    <name evidence="3" type="ORF">H9784_00455</name>
</gene>
<dbReference type="SUPFAM" id="SSF53955">
    <property type="entry name" value="Lysozyme-like"/>
    <property type="match status" value="1"/>
</dbReference>
<evidence type="ECO:0000259" key="1">
    <source>
        <dbReference type="Pfam" id="PF05838"/>
    </source>
</evidence>
<dbReference type="Pfam" id="PF09374">
    <property type="entry name" value="PG_binding_3"/>
    <property type="match status" value="1"/>
</dbReference>
<dbReference type="EMBL" id="DWZD01000005">
    <property type="protein sequence ID" value="HJA78032.1"/>
    <property type="molecule type" value="Genomic_DNA"/>
</dbReference>
<organism evidence="3 4">
    <name type="scientific">Candidatus Desulfovibrio intestinavium</name>
    <dbReference type="NCBI Taxonomy" id="2838534"/>
    <lineage>
        <taxon>Bacteria</taxon>
        <taxon>Pseudomonadati</taxon>
        <taxon>Thermodesulfobacteriota</taxon>
        <taxon>Desulfovibrionia</taxon>
        <taxon>Desulfovibrionales</taxon>
        <taxon>Desulfovibrionaceae</taxon>
        <taxon>Desulfovibrio</taxon>
    </lineage>
</organism>
<evidence type="ECO:0008006" key="5">
    <source>
        <dbReference type="Google" id="ProtNLM"/>
    </source>
</evidence>
<dbReference type="PROSITE" id="PS00018">
    <property type="entry name" value="EF_HAND_1"/>
    <property type="match status" value="1"/>
</dbReference>
<reference evidence="3" key="2">
    <citation type="submission" date="2021-04" db="EMBL/GenBank/DDBJ databases">
        <authorList>
            <person name="Gilroy R."/>
        </authorList>
    </citation>
    <scope>NUCLEOTIDE SEQUENCE</scope>
    <source>
        <strain evidence="3">5032</strain>
    </source>
</reference>